<protein>
    <submittedName>
        <fullName evidence="1">Uncharacterized protein</fullName>
    </submittedName>
</protein>
<evidence type="ECO:0000313" key="1">
    <source>
        <dbReference type="EMBL" id="KAA1376117.1"/>
    </source>
</evidence>
<accession>A0A641AJV3</accession>
<comment type="caution">
    <text evidence="1">The sequence shown here is derived from an EMBL/GenBank/DDBJ whole genome shotgun (WGS) entry which is preliminary data.</text>
</comment>
<dbReference type="AlphaFoldDB" id="A0A641AJV3"/>
<evidence type="ECO:0000313" key="2">
    <source>
        <dbReference type="Proteomes" id="UP001515100"/>
    </source>
</evidence>
<keyword evidence="2" id="KW-1185">Reference proteome</keyword>
<organism evidence="1 2">
    <name type="scientific">Aeromicrobium fastidiosum</name>
    <dbReference type="NCBI Taxonomy" id="52699"/>
    <lineage>
        <taxon>Bacteria</taxon>
        <taxon>Bacillati</taxon>
        <taxon>Actinomycetota</taxon>
        <taxon>Actinomycetes</taxon>
        <taxon>Propionibacteriales</taxon>
        <taxon>Nocardioidaceae</taxon>
        <taxon>Aeromicrobium</taxon>
    </lineage>
</organism>
<name>A0A641AJV3_9ACTN</name>
<proteinExistence type="predicted"/>
<reference evidence="1" key="1">
    <citation type="submission" date="2019-09" db="EMBL/GenBank/DDBJ databases">
        <authorList>
            <person name="Li J."/>
        </authorList>
    </citation>
    <scope>NUCLEOTIDE SEQUENCE [LARGE SCALE GENOMIC DNA]</scope>
    <source>
        <strain evidence="1">NRBC 14897</strain>
    </source>
</reference>
<sequence length="86" mass="9223">MSDQPQGLTAAEIDGSLLAMALVEAGLRSDAEALSVLFSDAKDQPGVLPALVESLCQLMHHTMGENALLQAQHWRSRILAESPVDR</sequence>
<dbReference type="Proteomes" id="UP001515100">
    <property type="component" value="Unassembled WGS sequence"/>
</dbReference>
<dbReference type="RefSeq" id="WP_129183839.1">
    <property type="nucleotide sequence ID" value="NZ_JAGIOG010000001.1"/>
</dbReference>
<dbReference type="EMBL" id="SDPP02000003">
    <property type="protein sequence ID" value="KAA1376117.1"/>
    <property type="molecule type" value="Genomic_DNA"/>
</dbReference>
<gene>
    <name evidence="1" type="ORF">ESP62_011775</name>
</gene>